<reference evidence="1" key="1">
    <citation type="journal article" date="2022" name="bioRxiv">
        <title>Sequencing and chromosome-scale assembly of the giantPleurodeles waltlgenome.</title>
        <authorList>
            <person name="Brown T."/>
            <person name="Elewa A."/>
            <person name="Iarovenko S."/>
            <person name="Subramanian E."/>
            <person name="Araus A.J."/>
            <person name="Petzold A."/>
            <person name="Susuki M."/>
            <person name="Suzuki K.-i.T."/>
            <person name="Hayashi T."/>
            <person name="Toyoda A."/>
            <person name="Oliveira C."/>
            <person name="Osipova E."/>
            <person name="Leigh N.D."/>
            <person name="Simon A."/>
            <person name="Yun M.H."/>
        </authorList>
    </citation>
    <scope>NUCLEOTIDE SEQUENCE</scope>
    <source>
        <strain evidence="1">20211129_DDA</strain>
        <tissue evidence="1">Liver</tissue>
    </source>
</reference>
<evidence type="ECO:0000313" key="1">
    <source>
        <dbReference type="EMBL" id="KAJ1177304.1"/>
    </source>
</evidence>
<evidence type="ECO:0000313" key="2">
    <source>
        <dbReference type="Proteomes" id="UP001066276"/>
    </source>
</evidence>
<dbReference type="AlphaFoldDB" id="A0AAV7TL18"/>
<name>A0AAV7TL18_PLEWA</name>
<comment type="caution">
    <text evidence="1">The sequence shown here is derived from an EMBL/GenBank/DDBJ whole genome shotgun (WGS) entry which is preliminary data.</text>
</comment>
<protein>
    <submittedName>
        <fullName evidence="1">Uncharacterized protein</fullName>
    </submittedName>
</protein>
<accession>A0AAV7TL18</accession>
<keyword evidence="2" id="KW-1185">Reference proteome</keyword>
<dbReference type="Proteomes" id="UP001066276">
    <property type="component" value="Chromosome 3_2"/>
</dbReference>
<dbReference type="EMBL" id="JANPWB010000006">
    <property type="protein sequence ID" value="KAJ1177304.1"/>
    <property type="molecule type" value="Genomic_DNA"/>
</dbReference>
<sequence length="127" mass="14207">MGLRARYLGMAEDKVREALALLEQSGRMDIVRSQALGPLRPPRRASAGVWPRLWRVRLCGSPGCCRSCCSQKKSRKDQKLDAEVAEFKQTEHKTRCVCTIIEVMSLPVEYVVNSEPLGAFLPFPTAT</sequence>
<organism evidence="1 2">
    <name type="scientific">Pleurodeles waltl</name>
    <name type="common">Iberian ribbed newt</name>
    <dbReference type="NCBI Taxonomy" id="8319"/>
    <lineage>
        <taxon>Eukaryota</taxon>
        <taxon>Metazoa</taxon>
        <taxon>Chordata</taxon>
        <taxon>Craniata</taxon>
        <taxon>Vertebrata</taxon>
        <taxon>Euteleostomi</taxon>
        <taxon>Amphibia</taxon>
        <taxon>Batrachia</taxon>
        <taxon>Caudata</taxon>
        <taxon>Salamandroidea</taxon>
        <taxon>Salamandridae</taxon>
        <taxon>Pleurodelinae</taxon>
        <taxon>Pleurodeles</taxon>
    </lineage>
</organism>
<proteinExistence type="predicted"/>
<gene>
    <name evidence="1" type="ORF">NDU88_002563</name>
</gene>